<evidence type="ECO:0000259" key="4">
    <source>
        <dbReference type="Pfam" id="PF08450"/>
    </source>
</evidence>
<dbReference type="InterPro" id="IPR013658">
    <property type="entry name" value="SGL"/>
</dbReference>
<dbReference type="GO" id="GO:0005509">
    <property type="term" value="F:calcium ion binding"/>
    <property type="evidence" value="ECO:0007669"/>
    <property type="project" value="TreeGrafter"/>
</dbReference>
<feature type="binding site" evidence="3">
    <location>
        <position position="165"/>
    </location>
    <ligand>
        <name>a divalent metal cation</name>
        <dbReference type="ChEBI" id="CHEBI:60240"/>
    </ligand>
</feature>
<organism evidence="5 6">
    <name type="scientific">Paracidovorax cattleyae</name>
    <dbReference type="NCBI Taxonomy" id="80868"/>
    <lineage>
        <taxon>Bacteria</taxon>
        <taxon>Pseudomonadati</taxon>
        <taxon>Pseudomonadota</taxon>
        <taxon>Betaproteobacteria</taxon>
        <taxon>Burkholderiales</taxon>
        <taxon>Comamonadaceae</taxon>
        <taxon>Paracidovorax</taxon>
    </lineage>
</organism>
<evidence type="ECO:0000313" key="5">
    <source>
        <dbReference type="EMBL" id="SDP45621.1"/>
    </source>
</evidence>
<sequence>MHPTPSSRAELVLDARCATGESPVWRTVEESLYWTDIPRAVLHRWSARTGTRTQWSAPEMVACMAAWAGRPGRWIAGLETGLFALDAPKDGGTLAAERLAGVAHASPGMRFNDGRCDRQGRFIAGTMLLDMSAASPVGAVFRFGGRELAAGSATDLGLGLLIVPNGIAFSPDGRTMYLSDSHPQVQKIWAFDYDTATGTPHGRRLFVDMSPLPGRPDGAAIDVDGGYWICGNDAGLVHRFTPDGRLDRSLAVPVKKPAMCAFGGPRLDTLFVTSIRPGAEADLADQPLAGGVFALHPGTQGLPEPEFDPAAE</sequence>
<dbReference type="Gene3D" id="2.120.10.30">
    <property type="entry name" value="TolB, C-terminal domain"/>
    <property type="match status" value="1"/>
</dbReference>
<keyword evidence="3" id="KW-0479">Metal-binding</keyword>
<feature type="binding site" evidence="3">
    <location>
        <position position="110"/>
    </location>
    <ligand>
        <name>substrate</name>
    </ligand>
</feature>
<dbReference type="Pfam" id="PF08450">
    <property type="entry name" value="SGL"/>
    <property type="match status" value="1"/>
</dbReference>
<dbReference type="SUPFAM" id="SSF63829">
    <property type="entry name" value="Calcium-dependent phosphotriesterase"/>
    <property type="match status" value="1"/>
</dbReference>
<dbReference type="InterPro" id="IPR011042">
    <property type="entry name" value="6-blade_b-propeller_TolB-like"/>
</dbReference>
<dbReference type="Proteomes" id="UP000199317">
    <property type="component" value="Unassembled WGS sequence"/>
</dbReference>
<dbReference type="PANTHER" id="PTHR10907">
    <property type="entry name" value="REGUCALCIN"/>
    <property type="match status" value="1"/>
</dbReference>
<dbReference type="RefSeq" id="WP_092834863.1">
    <property type="nucleotide sequence ID" value="NZ_CP028290.1"/>
</dbReference>
<keyword evidence="3" id="KW-0862">Zinc</keyword>
<dbReference type="InterPro" id="IPR005511">
    <property type="entry name" value="SMP-30"/>
</dbReference>
<dbReference type="GO" id="GO:0019853">
    <property type="term" value="P:L-ascorbic acid biosynthetic process"/>
    <property type="evidence" value="ECO:0007669"/>
    <property type="project" value="TreeGrafter"/>
</dbReference>
<protein>
    <submittedName>
        <fullName evidence="5">Sugar lactone lactonase YvrE</fullName>
    </submittedName>
</protein>
<dbReference type="OrthoDB" id="9775406at2"/>
<proteinExistence type="inferred from homology"/>
<dbReference type="EMBL" id="FNJL01000013">
    <property type="protein sequence ID" value="SDP45621.1"/>
    <property type="molecule type" value="Genomic_DNA"/>
</dbReference>
<evidence type="ECO:0000256" key="3">
    <source>
        <dbReference type="PIRSR" id="PIRSR605511-2"/>
    </source>
</evidence>
<evidence type="ECO:0000256" key="2">
    <source>
        <dbReference type="PIRSR" id="PIRSR605511-1"/>
    </source>
</evidence>
<gene>
    <name evidence="5" type="ORF">SAMN04489708_11386</name>
</gene>
<feature type="binding site" evidence="3">
    <location>
        <position position="21"/>
    </location>
    <ligand>
        <name>a divalent metal cation</name>
        <dbReference type="ChEBI" id="CHEBI:60240"/>
    </ligand>
</feature>
<accession>A0A1H0SV85</accession>
<feature type="binding site" evidence="3">
    <location>
        <position position="130"/>
    </location>
    <ligand>
        <name>substrate</name>
    </ligand>
</feature>
<feature type="binding site" evidence="3">
    <location>
        <position position="112"/>
    </location>
    <ligand>
        <name>substrate</name>
    </ligand>
</feature>
<reference evidence="6" key="1">
    <citation type="submission" date="2016-10" db="EMBL/GenBank/DDBJ databases">
        <authorList>
            <person name="Varghese N."/>
            <person name="Submissions S."/>
        </authorList>
    </citation>
    <scope>NUCLEOTIDE SEQUENCE [LARGE SCALE GENOMIC DNA]</scope>
    <source>
        <strain evidence="6">DSM 17101</strain>
    </source>
</reference>
<comment type="cofactor">
    <cofactor evidence="3">
        <name>Zn(2+)</name>
        <dbReference type="ChEBI" id="CHEBI:29105"/>
    </cofactor>
    <text evidence="3">Binds 1 divalent metal cation per subunit.</text>
</comment>
<feature type="domain" description="SMP-30/Gluconolactonase/LRE-like region" evidence="4">
    <location>
        <begin position="20"/>
        <end position="275"/>
    </location>
</feature>
<name>A0A1H0SV85_9BURK</name>
<dbReference type="AlphaFoldDB" id="A0A1H0SV85"/>
<dbReference type="GO" id="GO:0004341">
    <property type="term" value="F:gluconolactonase activity"/>
    <property type="evidence" value="ECO:0007669"/>
    <property type="project" value="TreeGrafter"/>
</dbReference>
<comment type="similarity">
    <text evidence="1">Belongs to the SMP-30/CGR1 family.</text>
</comment>
<keyword evidence="6" id="KW-1185">Reference proteome</keyword>
<evidence type="ECO:0000313" key="6">
    <source>
        <dbReference type="Proteomes" id="UP000199317"/>
    </source>
</evidence>
<dbReference type="PRINTS" id="PR01790">
    <property type="entry name" value="SMP30FAMILY"/>
</dbReference>
<feature type="active site" description="Proton donor/acceptor" evidence="2">
    <location>
        <position position="217"/>
    </location>
</feature>
<feature type="binding site" evidence="3">
    <location>
        <position position="217"/>
    </location>
    <ligand>
        <name>a divalent metal cation</name>
        <dbReference type="ChEBI" id="CHEBI:60240"/>
    </ligand>
</feature>
<evidence type="ECO:0000256" key="1">
    <source>
        <dbReference type="ARBA" id="ARBA00008853"/>
    </source>
</evidence>
<dbReference type="PANTHER" id="PTHR10907:SF47">
    <property type="entry name" value="REGUCALCIN"/>
    <property type="match status" value="1"/>
</dbReference>